<dbReference type="SMART" id="SM00504">
    <property type="entry name" value="Ubox"/>
    <property type="match status" value="1"/>
</dbReference>
<dbReference type="PANTHER" id="PTHR46573">
    <property type="entry name" value="WD REPEAT, SAM AND U-BOX DOMAIN-CONTAINING PROTEIN 1"/>
    <property type="match status" value="1"/>
</dbReference>
<proteinExistence type="predicted"/>
<dbReference type="EnsemblProtists" id="EOD30705">
    <property type="protein sequence ID" value="EOD30705"/>
    <property type="gene ID" value="EMIHUDRAFT_60144"/>
</dbReference>
<evidence type="ECO:0000259" key="1">
    <source>
        <dbReference type="PROSITE" id="PS51698"/>
    </source>
</evidence>
<dbReference type="KEGG" id="ehx:EMIHUDRAFT_60144"/>
<dbReference type="PANTHER" id="PTHR46573:SF1">
    <property type="entry name" value="WD REPEAT, SAM AND U-BOX DOMAIN-CONTAINING PROTEIN 1"/>
    <property type="match status" value="1"/>
</dbReference>
<dbReference type="GO" id="GO:0004842">
    <property type="term" value="F:ubiquitin-protein transferase activity"/>
    <property type="evidence" value="ECO:0007669"/>
    <property type="project" value="InterPro"/>
</dbReference>
<reference evidence="3" key="1">
    <citation type="journal article" date="2013" name="Nature">
        <title>Pan genome of the phytoplankton Emiliania underpins its global distribution.</title>
        <authorList>
            <person name="Read B.A."/>
            <person name="Kegel J."/>
            <person name="Klute M.J."/>
            <person name="Kuo A."/>
            <person name="Lefebvre S.C."/>
            <person name="Maumus F."/>
            <person name="Mayer C."/>
            <person name="Miller J."/>
            <person name="Monier A."/>
            <person name="Salamov A."/>
            <person name="Young J."/>
            <person name="Aguilar M."/>
            <person name="Claverie J.M."/>
            <person name="Frickenhaus S."/>
            <person name="Gonzalez K."/>
            <person name="Herman E.K."/>
            <person name="Lin Y.C."/>
            <person name="Napier J."/>
            <person name="Ogata H."/>
            <person name="Sarno A.F."/>
            <person name="Shmutz J."/>
            <person name="Schroeder D."/>
            <person name="de Vargas C."/>
            <person name="Verret F."/>
            <person name="von Dassow P."/>
            <person name="Valentin K."/>
            <person name="Van de Peer Y."/>
            <person name="Wheeler G."/>
            <person name="Dacks J.B."/>
            <person name="Delwiche C.F."/>
            <person name="Dyhrman S.T."/>
            <person name="Glockner G."/>
            <person name="John U."/>
            <person name="Richards T."/>
            <person name="Worden A.Z."/>
            <person name="Zhang X."/>
            <person name="Grigoriev I.V."/>
            <person name="Allen A.E."/>
            <person name="Bidle K."/>
            <person name="Borodovsky M."/>
            <person name="Bowler C."/>
            <person name="Brownlee C."/>
            <person name="Cock J.M."/>
            <person name="Elias M."/>
            <person name="Gladyshev V.N."/>
            <person name="Groth M."/>
            <person name="Guda C."/>
            <person name="Hadaegh A."/>
            <person name="Iglesias-Rodriguez M.D."/>
            <person name="Jenkins J."/>
            <person name="Jones B.M."/>
            <person name="Lawson T."/>
            <person name="Leese F."/>
            <person name="Lindquist E."/>
            <person name="Lobanov A."/>
            <person name="Lomsadze A."/>
            <person name="Malik S.B."/>
            <person name="Marsh M.E."/>
            <person name="Mackinder L."/>
            <person name="Mock T."/>
            <person name="Mueller-Roeber B."/>
            <person name="Pagarete A."/>
            <person name="Parker M."/>
            <person name="Probert I."/>
            <person name="Quesneville H."/>
            <person name="Raines C."/>
            <person name="Rensing S.A."/>
            <person name="Riano-Pachon D.M."/>
            <person name="Richier S."/>
            <person name="Rokitta S."/>
            <person name="Shiraiwa Y."/>
            <person name="Soanes D.M."/>
            <person name="van der Giezen M."/>
            <person name="Wahlund T.M."/>
            <person name="Williams B."/>
            <person name="Wilson W."/>
            <person name="Wolfe G."/>
            <person name="Wurch L.L."/>
        </authorList>
    </citation>
    <scope>NUCLEOTIDE SEQUENCE</scope>
</reference>
<organism evidence="2 3">
    <name type="scientific">Emiliania huxleyi (strain CCMP1516)</name>
    <dbReference type="NCBI Taxonomy" id="280463"/>
    <lineage>
        <taxon>Eukaryota</taxon>
        <taxon>Haptista</taxon>
        <taxon>Haptophyta</taxon>
        <taxon>Prymnesiophyceae</taxon>
        <taxon>Isochrysidales</taxon>
        <taxon>Noelaerhabdaceae</taxon>
        <taxon>Emiliania</taxon>
    </lineage>
</organism>
<dbReference type="CDD" id="cd16655">
    <property type="entry name" value="RING-Ubox_WDSUB1-like"/>
    <property type="match status" value="1"/>
</dbReference>
<dbReference type="Proteomes" id="UP000013827">
    <property type="component" value="Unassembled WGS sequence"/>
</dbReference>
<dbReference type="PaxDb" id="2903-EOD30705"/>
<sequence>ERPTEHICPISLQRMIEPVIAADGRTYERTAIQEWFFRGRLDSPCTREQMPHRELVPNHALRVLIRDWAQ</sequence>
<evidence type="ECO:0000313" key="3">
    <source>
        <dbReference type="Proteomes" id="UP000013827"/>
    </source>
</evidence>
<dbReference type="Pfam" id="PF04564">
    <property type="entry name" value="U-box"/>
    <property type="match status" value="1"/>
</dbReference>
<dbReference type="GeneID" id="17275978"/>
<dbReference type="InterPro" id="IPR003613">
    <property type="entry name" value="Ubox_domain"/>
</dbReference>
<dbReference type="HOGENOM" id="CLU_114384_3_1_1"/>
<dbReference type="PROSITE" id="PS51698">
    <property type="entry name" value="U_BOX"/>
    <property type="match status" value="1"/>
</dbReference>
<reference evidence="2" key="2">
    <citation type="submission" date="2024-10" db="UniProtKB">
        <authorList>
            <consortium name="EnsemblProtists"/>
        </authorList>
    </citation>
    <scope>IDENTIFICATION</scope>
</reference>
<dbReference type="InterPro" id="IPR013083">
    <property type="entry name" value="Znf_RING/FYVE/PHD"/>
</dbReference>
<name>A0A0D3K4M0_EMIH1</name>
<dbReference type="InterPro" id="IPR052085">
    <property type="entry name" value="WD-SAM-U-box"/>
</dbReference>
<accession>A0A0D3K4M0</accession>
<dbReference type="Gene3D" id="3.30.40.10">
    <property type="entry name" value="Zinc/RING finger domain, C3HC4 (zinc finger)"/>
    <property type="match status" value="1"/>
</dbReference>
<keyword evidence="3" id="KW-1185">Reference proteome</keyword>
<dbReference type="GO" id="GO:0016567">
    <property type="term" value="P:protein ubiquitination"/>
    <property type="evidence" value="ECO:0007669"/>
    <property type="project" value="InterPro"/>
</dbReference>
<feature type="domain" description="U-box" evidence="1">
    <location>
        <begin position="1"/>
        <end position="70"/>
    </location>
</feature>
<dbReference type="eggNOG" id="KOG0167">
    <property type="taxonomic scope" value="Eukaryota"/>
</dbReference>
<evidence type="ECO:0000313" key="2">
    <source>
        <dbReference type="EnsemblProtists" id="EOD30705"/>
    </source>
</evidence>
<dbReference type="AlphaFoldDB" id="A0A0D3K4M0"/>
<dbReference type="RefSeq" id="XP_005783134.1">
    <property type="nucleotide sequence ID" value="XM_005783077.1"/>
</dbReference>
<dbReference type="SUPFAM" id="SSF57850">
    <property type="entry name" value="RING/U-box"/>
    <property type="match status" value="1"/>
</dbReference>
<protein>
    <recommendedName>
        <fullName evidence="1">U-box domain-containing protein</fullName>
    </recommendedName>
</protein>